<accession>A0A1A8XJ39</accession>
<reference evidence="2 3" key="1">
    <citation type="submission" date="2016-06" db="EMBL/GenBank/DDBJ databases">
        <authorList>
            <person name="Kjaerup R.B."/>
            <person name="Dalgaard T.S."/>
            <person name="Juul-Madsen H.R."/>
        </authorList>
    </citation>
    <scope>NUCLEOTIDE SEQUENCE [LARGE SCALE GENOMIC DNA]</scope>
    <source>
        <strain evidence="2">3</strain>
    </source>
</reference>
<protein>
    <submittedName>
        <fullName evidence="2">Uncharacterized protein</fullName>
    </submittedName>
</protein>
<proteinExistence type="predicted"/>
<organism evidence="2 3">
    <name type="scientific">Candidatus Accumulibacter aalborgensis</name>
    <dbReference type="NCBI Taxonomy" id="1860102"/>
    <lineage>
        <taxon>Bacteria</taxon>
        <taxon>Pseudomonadati</taxon>
        <taxon>Pseudomonadota</taxon>
        <taxon>Betaproteobacteria</taxon>
        <taxon>Candidatus Accumulibacter</taxon>
    </lineage>
</organism>
<dbReference type="AlphaFoldDB" id="A0A1A8XJ39"/>
<keyword evidence="1" id="KW-1133">Transmembrane helix</keyword>
<keyword evidence="1" id="KW-0812">Transmembrane</keyword>
<evidence type="ECO:0000313" key="3">
    <source>
        <dbReference type="Proteomes" id="UP000199169"/>
    </source>
</evidence>
<keyword evidence="1" id="KW-0472">Membrane</keyword>
<gene>
    <name evidence="2" type="ORF">ACCAA_1340003</name>
</gene>
<feature type="transmembrane region" description="Helical" evidence="1">
    <location>
        <begin position="39"/>
        <end position="61"/>
    </location>
</feature>
<dbReference type="Proteomes" id="UP000199169">
    <property type="component" value="Unassembled WGS sequence"/>
</dbReference>
<name>A0A1A8XJ39_9PROT</name>
<dbReference type="EMBL" id="FLQX01000040">
    <property type="protein sequence ID" value="SBT04397.1"/>
    <property type="molecule type" value="Genomic_DNA"/>
</dbReference>
<evidence type="ECO:0000256" key="1">
    <source>
        <dbReference type="SAM" id="Phobius"/>
    </source>
</evidence>
<sequence>MFCWTAALYCRRPLVANAKNGILPHGHPAIGRRLRHGRAAAAIGGDSLLGMVVAFAILPAVNKDSSFMFLRSQ</sequence>
<keyword evidence="3" id="KW-1185">Reference proteome</keyword>
<evidence type="ECO:0000313" key="2">
    <source>
        <dbReference type="EMBL" id="SBT04397.1"/>
    </source>
</evidence>